<proteinExistence type="predicted"/>
<reference evidence="2" key="1">
    <citation type="journal article" date="2013" name="Nature">
        <title>Draft genome of the wheat A-genome progenitor Triticum urartu.</title>
        <authorList>
            <person name="Ling H.Q."/>
            <person name="Zhao S."/>
            <person name="Liu D."/>
            <person name="Wang J."/>
            <person name="Sun H."/>
            <person name="Zhang C."/>
            <person name="Fan H."/>
            <person name="Li D."/>
            <person name="Dong L."/>
            <person name="Tao Y."/>
            <person name="Gao C."/>
            <person name="Wu H."/>
            <person name="Li Y."/>
            <person name="Cui Y."/>
            <person name="Guo X."/>
            <person name="Zheng S."/>
            <person name="Wang B."/>
            <person name="Yu K."/>
            <person name="Liang Q."/>
            <person name="Yang W."/>
            <person name="Lou X."/>
            <person name="Chen J."/>
            <person name="Feng M."/>
            <person name="Jian J."/>
            <person name="Zhang X."/>
            <person name="Luo G."/>
            <person name="Jiang Y."/>
            <person name="Liu J."/>
            <person name="Wang Z."/>
            <person name="Sha Y."/>
            <person name="Zhang B."/>
            <person name="Wu H."/>
            <person name="Tang D."/>
            <person name="Shen Q."/>
            <person name="Xue P."/>
            <person name="Zou S."/>
            <person name="Wang X."/>
            <person name="Liu X."/>
            <person name="Wang F."/>
            <person name="Yang Y."/>
            <person name="An X."/>
            <person name="Dong Z."/>
            <person name="Zhang K."/>
            <person name="Zhang X."/>
            <person name="Luo M.C."/>
            <person name="Dvorak J."/>
            <person name="Tong Y."/>
            <person name="Wang J."/>
            <person name="Yang H."/>
            <person name="Li Z."/>
            <person name="Wang D."/>
            <person name="Zhang A."/>
            <person name="Wang J."/>
        </authorList>
    </citation>
    <scope>NUCLEOTIDE SEQUENCE</scope>
    <source>
        <strain evidence="2">cv. G1812</strain>
    </source>
</reference>
<evidence type="ECO:0000313" key="1">
    <source>
        <dbReference type="EnsemblPlants" id="TuG1812G0500001910.01.T02"/>
    </source>
</evidence>
<dbReference type="AlphaFoldDB" id="A0A8R7UIN0"/>
<accession>A0A8R7UIN0</accession>
<keyword evidence="2" id="KW-1185">Reference proteome</keyword>
<organism evidence="1 2">
    <name type="scientific">Triticum urartu</name>
    <name type="common">Red wild einkorn</name>
    <name type="synonym">Crithodium urartu</name>
    <dbReference type="NCBI Taxonomy" id="4572"/>
    <lineage>
        <taxon>Eukaryota</taxon>
        <taxon>Viridiplantae</taxon>
        <taxon>Streptophyta</taxon>
        <taxon>Embryophyta</taxon>
        <taxon>Tracheophyta</taxon>
        <taxon>Spermatophyta</taxon>
        <taxon>Magnoliopsida</taxon>
        <taxon>Liliopsida</taxon>
        <taxon>Poales</taxon>
        <taxon>Poaceae</taxon>
        <taxon>BOP clade</taxon>
        <taxon>Pooideae</taxon>
        <taxon>Triticodae</taxon>
        <taxon>Triticeae</taxon>
        <taxon>Triticinae</taxon>
        <taxon>Triticum</taxon>
    </lineage>
</organism>
<evidence type="ECO:0008006" key="3">
    <source>
        <dbReference type="Google" id="ProtNLM"/>
    </source>
</evidence>
<reference evidence="1" key="3">
    <citation type="submission" date="2022-06" db="UniProtKB">
        <authorList>
            <consortium name="EnsemblPlants"/>
        </authorList>
    </citation>
    <scope>IDENTIFICATION</scope>
</reference>
<reference evidence="1" key="2">
    <citation type="submission" date="2018-03" db="EMBL/GenBank/DDBJ databases">
        <title>The Triticum urartu genome reveals the dynamic nature of wheat genome evolution.</title>
        <authorList>
            <person name="Ling H."/>
            <person name="Ma B."/>
            <person name="Shi X."/>
            <person name="Liu H."/>
            <person name="Dong L."/>
            <person name="Sun H."/>
            <person name="Cao Y."/>
            <person name="Gao Q."/>
            <person name="Zheng S."/>
            <person name="Li Y."/>
            <person name="Yu Y."/>
            <person name="Du H."/>
            <person name="Qi M."/>
            <person name="Li Y."/>
            <person name="Yu H."/>
            <person name="Cui Y."/>
            <person name="Wang N."/>
            <person name="Chen C."/>
            <person name="Wu H."/>
            <person name="Zhao Y."/>
            <person name="Zhang J."/>
            <person name="Li Y."/>
            <person name="Zhou W."/>
            <person name="Zhang B."/>
            <person name="Hu W."/>
            <person name="Eijk M."/>
            <person name="Tang J."/>
            <person name="Witsenboer H."/>
            <person name="Zhao S."/>
            <person name="Li Z."/>
            <person name="Zhang A."/>
            <person name="Wang D."/>
            <person name="Liang C."/>
        </authorList>
    </citation>
    <scope>NUCLEOTIDE SEQUENCE [LARGE SCALE GENOMIC DNA]</scope>
    <source>
        <strain evidence="1">cv. G1812</strain>
    </source>
</reference>
<dbReference type="Gramene" id="TuG1812G0500001910.01.T02">
    <property type="protein sequence ID" value="TuG1812G0500001910.01.T02"/>
    <property type="gene ID" value="TuG1812G0500001910.01"/>
</dbReference>
<evidence type="ECO:0000313" key="2">
    <source>
        <dbReference type="Proteomes" id="UP000015106"/>
    </source>
</evidence>
<protein>
    <recommendedName>
        <fullName evidence="3">Zinc finger GRF-type domain-containing protein</fullName>
    </recommendedName>
</protein>
<sequence length="105" mass="11854">MSSSSSIRSRLFGRLVSVPLTDFPDCGDAVKFYRSSTDEHDGWVFYKCSKHSVTCDVWRWELEYVEHLVATRVLIGDAAIDAIGAAEDRGENLRGRGVNQWKEEA</sequence>
<dbReference type="EnsemblPlants" id="TuG1812G0500001910.01.T02">
    <property type="protein sequence ID" value="TuG1812G0500001910.01.T02"/>
    <property type="gene ID" value="TuG1812G0500001910.01"/>
</dbReference>
<name>A0A8R7UIN0_TRIUA</name>
<dbReference type="Proteomes" id="UP000015106">
    <property type="component" value="Chromosome 5"/>
</dbReference>